<dbReference type="Proteomes" id="UP000729402">
    <property type="component" value="Unassembled WGS sequence"/>
</dbReference>
<accession>A0A8J5SPM7</accession>
<keyword evidence="3" id="KW-1185">Reference proteome</keyword>
<proteinExistence type="predicted"/>
<evidence type="ECO:0000313" key="2">
    <source>
        <dbReference type="EMBL" id="KAG8079751.1"/>
    </source>
</evidence>
<comment type="caution">
    <text evidence="2">The sequence shown here is derived from an EMBL/GenBank/DDBJ whole genome shotgun (WGS) entry which is preliminary data.</text>
</comment>
<organism evidence="2 3">
    <name type="scientific">Zizania palustris</name>
    <name type="common">Northern wild rice</name>
    <dbReference type="NCBI Taxonomy" id="103762"/>
    <lineage>
        <taxon>Eukaryota</taxon>
        <taxon>Viridiplantae</taxon>
        <taxon>Streptophyta</taxon>
        <taxon>Embryophyta</taxon>
        <taxon>Tracheophyta</taxon>
        <taxon>Spermatophyta</taxon>
        <taxon>Magnoliopsida</taxon>
        <taxon>Liliopsida</taxon>
        <taxon>Poales</taxon>
        <taxon>Poaceae</taxon>
        <taxon>BOP clade</taxon>
        <taxon>Oryzoideae</taxon>
        <taxon>Oryzeae</taxon>
        <taxon>Zizaniinae</taxon>
        <taxon>Zizania</taxon>
    </lineage>
</organism>
<protein>
    <submittedName>
        <fullName evidence="2">Uncharacterized protein</fullName>
    </submittedName>
</protein>
<name>A0A8J5SPM7_ZIZPA</name>
<evidence type="ECO:0000313" key="3">
    <source>
        <dbReference type="Proteomes" id="UP000729402"/>
    </source>
</evidence>
<sequence length="77" mass="7966">MDIVMAKSSVGGERSSGLAVASLPFPASGSAHRAPRVNPSSRETPAPAWKDPIAAARLGFDGRDGEIPVGTLRPAWL</sequence>
<gene>
    <name evidence="2" type="ORF">GUJ93_ZPchr0007g4300</name>
</gene>
<feature type="region of interest" description="Disordered" evidence="1">
    <location>
        <begin position="27"/>
        <end position="49"/>
    </location>
</feature>
<evidence type="ECO:0000256" key="1">
    <source>
        <dbReference type="SAM" id="MobiDB-lite"/>
    </source>
</evidence>
<dbReference type="EMBL" id="JAAALK010000282">
    <property type="protein sequence ID" value="KAG8079751.1"/>
    <property type="molecule type" value="Genomic_DNA"/>
</dbReference>
<reference evidence="2" key="2">
    <citation type="submission" date="2021-02" db="EMBL/GenBank/DDBJ databases">
        <authorList>
            <person name="Kimball J.A."/>
            <person name="Haas M.W."/>
            <person name="Macchietto M."/>
            <person name="Kono T."/>
            <person name="Duquette J."/>
            <person name="Shao M."/>
        </authorList>
    </citation>
    <scope>NUCLEOTIDE SEQUENCE</scope>
    <source>
        <tissue evidence="2">Fresh leaf tissue</tissue>
    </source>
</reference>
<reference evidence="2" key="1">
    <citation type="journal article" date="2021" name="bioRxiv">
        <title>Whole Genome Assembly and Annotation of Northern Wild Rice, Zizania palustris L., Supports a Whole Genome Duplication in the Zizania Genus.</title>
        <authorList>
            <person name="Haas M."/>
            <person name="Kono T."/>
            <person name="Macchietto M."/>
            <person name="Millas R."/>
            <person name="McGilp L."/>
            <person name="Shao M."/>
            <person name="Duquette J."/>
            <person name="Hirsch C.N."/>
            <person name="Kimball J."/>
        </authorList>
    </citation>
    <scope>NUCLEOTIDE SEQUENCE</scope>
    <source>
        <tissue evidence="2">Fresh leaf tissue</tissue>
    </source>
</reference>
<dbReference type="AlphaFoldDB" id="A0A8J5SPM7"/>